<feature type="compositionally biased region" description="Basic and acidic residues" evidence="1">
    <location>
        <begin position="25"/>
        <end position="43"/>
    </location>
</feature>
<evidence type="ECO:0000313" key="3">
    <source>
        <dbReference type="Proteomes" id="UP000821837"/>
    </source>
</evidence>
<feature type="region of interest" description="Disordered" evidence="1">
    <location>
        <begin position="25"/>
        <end position="287"/>
    </location>
</feature>
<sequence length="299" mass="31029">MVSQPPPAVEPASCTTSLFFAAPKAELESHDAETPIHAQEAHRGAQQRPHQRRSRRGRLPAAKASTKDGPGETLDVAAKRRRSTKGSVGGALACTAQLQPSKLSVSRLSSSRMPSSASLNVSEGAPRSQAAPRANGPGEAAKKEVSQPPPAVEPASCTTSLFFAAPKAELESHDAETPIHAQEAHRGAQQRPHQRRSRRGRLPAAKASTKDGPGETLDVAAKRRRSTKGSVGGALACTAQLQPSKPSVSRLSSSRMPSSASLNVPEGAPRSQAAPRAAGPGEAAKKEVSVCVVSEIAVS</sequence>
<keyword evidence="3" id="KW-1185">Reference proteome</keyword>
<comment type="caution">
    <text evidence="2">The sequence shown here is derived from an EMBL/GenBank/DDBJ whole genome shotgun (WGS) entry which is preliminary data.</text>
</comment>
<dbReference type="AlphaFoldDB" id="A0A9D4PHX3"/>
<accession>A0A9D4PHX3</accession>
<feature type="compositionally biased region" description="Basic residues" evidence="1">
    <location>
        <begin position="192"/>
        <end position="201"/>
    </location>
</feature>
<name>A0A9D4PHX3_RHISA</name>
<evidence type="ECO:0000256" key="1">
    <source>
        <dbReference type="SAM" id="MobiDB-lite"/>
    </source>
</evidence>
<feature type="compositionally biased region" description="Basic residues" evidence="1">
    <location>
        <begin position="49"/>
        <end position="58"/>
    </location>
</feature>
<feature type="compositionally biased region" description="Low complexity" evidence="1">
    <location>
        <begin position="273"/>
        <end position="282"/>
    </location>
</feature>
<feature type="compositionally biased region" description="Low complexity" evidence="1">
    <location>
        <begin position="101"/>
        <end position="119"/>
    </location>
</feature>
<feature type="compositionally biased region" description="Low complexity" evidence="1">
    <location>
        <begin position="243"/>
        <end position="261"/>
    </location>
</feature>
<reference evidence="2" key="2">
    <citation type="submission" date="2021-09" db="EMBL/GenBank/DDBJ databases">
        <authorList>
            <person name="Jia N."/>
            <person name="Wang J."/>
            <person name="Shi W."/>
            <person name="Du L."/>
            <person name="Sun Y."/>
            <person name="Zhan W."/>
            <person name="Jiang J."/>
            <person name="Wang Q."/>
            <person name="Zhang B."/>
            <person name="Ji P."/>
            <person name="Sakyi L.B."/>
            <person name="Cui X."/>
            <person name="Yuan T."/>
            <person name="Jiang B."/>
            <person name="Yang W."/>
            <person name="Lam T.T.-Y."/>
            <person name="Chang Q."/>
            <person name="Ding S."/>
            <person name="Wang X."/>
            <person name="Zhu J."/>
            <person name="Ruan X."/>
            <person name="Zhao L."/>
            <person name="Wei J."/>
            <person name="Que T."/>
            <person name="Du C."/>
            <person name="Cheng J."/>
            <person name="Dai P."/>
            <person name="Han X."/>
            <person name="Huang E."/>
            <person name="Gao Y."/>
            <person name="Liu J."/>
            <person name="Shao H."/>
            <person name="Ye R."/>
            <person name="Li L."/>
            <person name="Wei W."/>
            <person name="Wang X."/>
            <person name="Wang C."/>
            <person name="Huo Q."/>
            <person name="Li W."/>
            <person name="Guo W."/>
            <person name="Chen H."/>
            <person name="Chen S."/>
            <person name="Zhou L."/>
            <person name="Zhou L."/>
            <person name="Ni X."/>
            <person name="Tian J."/>
            <person name="Zhou Y."/>
            <person name="Sheng Y."/>
            <person name="Liu T."/>
            <person name="Pan Y."/>
            <person name="Xia L."/>
            <person name="Li J."/>
            <person name="Zhao F."/>
            <person name="Cao W."/>
        </authorList>
    </citation>
    <scope>NUCLEOTIDE SEQUENCE</scope>
    <source>
        <strain evidence="2">Rsan-2018</strain>
        <tissue evidence="2">Larvae</tissue>
    </source>
</reference>
<dbReference type="EMBL" id="JABSTV010001253">
    <property type="protein sequence ID" value="KAH7943380.1"/>
    <property type="molecule type" value="Genomic_DNA"/>
</dbReference>
<proteinExistence type="predicted"/>
<feature type="compositionally biased region" description="Basic and acidic residues" evidence="1">
    <location>
        <begin position="168"/>
        <end position="186"/>
    </location>
</feature>
<evidence type="ECO:0000313" key="2">
    <source>
        <dbReference type="EMBL" id="KAH7943380.1"/>
    </source>
</evidence>
<organism evidence="2 3">
    <name type="scientific">Rhipicephalus sanguineus</name>
    <name type="common">Brown dog tick</name>
    <name type="synonym">Ixodes sanguineus</name>
    <dbReference type="NCBI Taxonomy" id="34632"/>
    <lineage>
        <taxon>Eukaryota</taxon>
        <taxon>Metazoa</taxon>
        <taxon>Ecdysozoa</taxon>
        <taxon>Arthropoda</taxon>
        <taxon>Chelicerata</taxon>
        <taxon>Arachnida</taxon>
        <taxon>Acari</taxon>
        <taxon>Parasitiformes</taxon>
        <taxon>Ixodida</taxon>
        <taxon>Ixodoidea</taxon>
        <taxon>Ixodidae</taxon>
        <taxon>Rhipicephalinae</taxon>
        <taxon>Rhipicephalus</taxon>
        <taxon>Rhipicephalus</taxon>
    </lineage>
</organism>
<protein>
    <submittedName>
        <fullName evidence="2">Uncharacterized protein</fullName>
    </submittedName>
</protein>
<reference evidence="2" key="1">
    <citation type="journal article" date="2020" name="Cell">
        <title>Large-Scale Comparative Analyses of Tick Genomes Elucidate Their Genetic Diversity and Vector Capacities.</title>
        <authorList>
            <consortium name="Tick Genome and Microbiome Consortium (TIGMIC)"/>
            <person name="Jia N."/>
            <person name="Wang J."/>
            <person name="Shi W."/>
            <person name="Du L."/>
            <person name="Sun Y."/>
            <person name="Zhan W."/>
            <person name="Jiang J.F."/>
            <person name="Wang Q."/>
            <person name="Zhang B."/>
            <person name="Ji P."/>
            <person name="Bell-Sakyi L."/>
            <person name="Cui X.M."/>
            <person name="Yuan T.T."/>
            <person name="Jiang B.G."/>
            <person name="Yang W.F."/>
            <person name="Lam T.T."/>
            <person name="Chang Q.C."/>
            <person name="Ding S.J."/>
            <person name="Wang X.J."/>
            <person name="Zhu J.G."/>
            <person name="Ruan X.D."/>
            <person name="Zhao L."/>
            <person name="Wei J.T."/>
            <person name="Ye R.Z."/>
            <person name="Que T.C."/>
            <person name="Du C.H."/>
            <person name="Zhou Y.H."/>
            <person name="Cheng J.X."/>
            <person name="Dai P.F."/>
            <person name="Guo W.B."/>
            <person name="Han X.H."/>
            <person name="Huang E.J."/>
            <person name="Li L.F."/>
            <person name="Wei W."/>
            <person name="Gao Y.C."/>
            <person name="Liu J.Z."/>
            <person name="Shao H.Z."/>
            <person name="Wang X."/>
            <person name="Wang C.C."/>
            <person name="Yang T.C."/>
            <person name="Huo Q.B."/>
            <person name="Li W."/>
            <person name="Chen H.Y."/>
            <person name="Chen S.E."/>
            <person name="Zhou L.G."/>
            <person name="Ni X.B."/>
            <person name="Tian J.H."/>
            <person name="Sheng Y."/>
            <person name="Liu T."/>
            <person name="Pan Y.S."/>
            <person name="Xia L.Y."/>
            <person name="Li J."/>
            <person name="Zhao F."/>
            <person name="Cao W.C."/>
        </authorList>
    </citation>
    <scope>NUCLEOTIDE SEQUENCE</scope>
    <source>
        <strain evidence="2">Rsan-2018</strain>
    </source>
</reference>
<dbReference type="Proteomes" id="UP000821837">
    <property type="component" value="Unassembled WGS sequence"/>
</dbReference>
<gene>
    <name evidence="2" type="ORF">HPB52_007689</name>
</gene>